<protein>
    <submittedName>
        <fullName evidence="5">Acetolactate synthase-1/2/3 large subunit</fullName>
    </submittedName>
</protein>
<dbReference type="RefSeq" id="WP_217632164.1">
    <property type="nucleotide sequence ID" value="NZ_FNQM01000006.1"/>
</dbReference>
<dbReference type="GO" id="GO:0030976">
    <property type="term" value="F:thiamine pyrophosphate binding"/>
    <property type="evidence" value="ECO:0007669"/>
    <property type="project" value="InterPro"/>
</dbReference>
<comment type="similarity">
    <text evidence="1">Belongs to the TPP enzyme family.</text>
</comment>
<sequence length="521" mass="52310">MQDVASSTMNGAEALVRTLHGAGVDVCFANPGTSEMQFVDALDRTGLMRCCLCLYEGVATGAADGFARMAGLPALTLLHLAPGLANGAANLHNARKARTPMLTLVGDHAVRHLVHDAPLTADVAGAARPFADWTRTATDPATLGADAAAALAASLSRGGQGAALVSPADIGWNPGGVVAAPVAPAPRDAMEPGAPQAAVAALRRPGALLHVGGSTLEDAASLALAAGIAAACGARLMAPTSNRRIEHGAGRAQVARLPYPVDMALEALAPFDRAVLVEAAPPVAFFAYPDKPSLLLRPDCAVTTLAGPRGDGRAALRALADALGVKPAAASDAPRPAAPLPGPITAGTLAAAVASALPDDAIIIDESITAGRDVYAACAGAPPMSWLAITGGAIGIGLPLALGAALGGGGRPVVALQADGSAMYTLQALWSHARENANVTTVVLANRGYEILKQELLRVGANPGRSALDLLEMARPAVDFVSLARGMGVDGVRIDCARALRDAIADAAGRPGPFVIEAVIA</sequence>
<dbReference type="PANTHER" id="PTHR18968:SF86">
    <property type="entry name" value="ACETOLACTATE SYNTHASE LARGE SUBUNIT ILVX-RELATED"/>
    <property type="match status" value="1"/>
</dbReference>
<feature type="domain" description="Thiamine pyrophosphate enzyme TPP-binding" evidence="3">
    <location>
        <begin position="383"/>
        <end position="517"/>
    </location>
</feature>
<dbReference type="CDD" id="cd07035">
    <property type="entry name" value="TPP_PYR_POX_like"/>
    <property type="match status" value="1"/>
</dbReference>
<dbReference type="Proteomes" id="UP000198703">
    <property type="component" value="Unassembled WGS sequence"/>
</dbReference>
<proteinExistence type="inferred from homology"/>
<evidence type="ECO:0000256" key="1">
    <source>
        <dbReference type="ARBA" id="ARBA00007812"/>
    </source>
</evidence>
<gene>
    <name evidence="5" type="ORF">SAMN05444370_106176</name>
</gene>
<dbReference type="InterPro" id="IPR011766">
    <property type="entry name" value="TPP_enzyme_TPP-bd"/>
</dbReference>
<dbReference type="InterPro" id="IPR029061">
    <property type="entry name" value="THDP-binding"/>
</dbReference>
<dbReference type="AlphaFoldDB" id="A0A1H4C2W4"/>
<dbReference type="CDD" id="cd02002">
    <property type="entry name" value="TPP_BFDC"/>
    <property type="match status" value="1"/>
</dbReference>
<dbReference type="Pfam" id="PF02776">
    <property type="entry name" value="TPP_enzyme_N"/>
    <property type="match status" value="1"/>
</dbReference>
<reference evidence="5 6" key="1">
    <citation type="submission" date="2016-10" db="EMBL/GenBank/DDBJ databases">
        <authorList>
            <person name="de Groot N.N."/>
        </authorList>
    </citation>
    <scope>NUCLEOTIDE SEQUENCE [LARGE SCALE GENOMIC DNA]</scope>
    <source>
        <strain evidence="5 6">DSM 15345</strain>
    </source>
</reference>
<dbReference type="GO" id="GO:0050660">
    <property type="term" value="F:flavin adenine dinucleotide binding"/>
    <property type="evidence" value="ECO:0007669"/>
    <property type="project" value="TreeGrafter"/>
</dbReference>
<evidence type="ECO:0000259" key="4">
    <source>
        <dbReference type="Pfam" id="PF02776"/>
    </source>
</evidence>
<dbReference type="NCBIfam" id="NF005760">
    <property type="entry name" value="PRK07586.1"/>
    <property type="match status" value="1"/>
</dbReference>
<dbReference type="Pfam" id="PF02775">
    <property type="entry name" value="TPP_enzyme_C"/>
    <property type="match status" value="1"/>
</dbReference>
<evidence type="ECO:0000313" key="6">
    <source>
        <dbReference type="Proteomes" id="UP000198703"/>
    </source>
</evidence>
<keyword evidence="2" id="KW-0786">Thiamine pyrophosphate</keyword>
<dbReference type="GO" id="GO:0044281">
    <property type="term" value="P:small molecule metabolic process"/>
    <property type="evidence" value="ECO:0007669"/>
    <property type="project" value="UniProtKB-ARBA"/>
</dbReference>
<name>A0A1H4C2W4_9RHOB</name>
<dbReference type="EMBL" id="FNQM01000006">
    <property type="protein sequence ID" value="SEA54726.1"/>
    <property type="molecule type" value="Genomic_DNA"/>
</dbReference>
<keyword evidence="6" id="KW-1185">Reference proteome</keyword>
<evidence type="ECO:0000259" key="3">
    <source>
        <dbReference type="Pfam" id="PF02775"/>
    </source>
</evidence>
<dbReference type="STRING" id="89524.SAMN05444370_106176"/>
<dbReference type="SUPFAM" id="SSF52518">
    <property type="entry name" value="Thiamin diphosphate-binding fold (THDP-binding)"/>
    <property type="match status" value="2"/>
</dbReference>
<dbReference type="GO" id="GO:0003984">
    <property type="term" value="F:acetolactate synthase activity"/>
    <property type="evidence" value="ECO:0007669"/>
    <property type="project" value="TreeGrafter"/>
</dbReference>
<evidence type="ECO:0000256" key="2">
    <source>
        <dbReference type="ARBA" id="ARBA00023052"/>
    </source>
</evidence>
<dbReference type="Gene3D" id="3.40.50.970">
    <property type="match status" value="2"/>
</dbReference>
<dbReference type="PANTHER" id="PTHR18968">
    <property type="entry name" value="THIAMINE PYROPHOSPHATE ENZYMES"/>
    <property type="match status" value="1"/>
</dbReference>
<dbReference type="InterPro" id="IPR012001">
    <property type="entry name" value="Thiamin_PyroP_enz_TPP-bd_dom"/>
</dbReference>
<dbReference type="InterPro" id="IPR045229">
    <property type="entry name" value="TPP_enz"/>
</dbReference>
<accession>A0A1H4C2W4</accession>
<feature type="domain" description="Thiamine pyrophosphate enzyme N-terminal TPP-binding" evidence="4">
    <location>
        <begin position="9"/>
        <end position="116"/>
    </location>
</feature>
<evidence type="ECO:0000313" key="5">
    <source>
        <dbReference type="EMBL" id="SEA54726.1"/>
    </source>
</evidence>
<organism evidence="5 6">
    <name type="scientific">Rubrimonas cliftonensis</name>
    <dbReference type="NCBI Taxonomy" id="89524"/>
    <lineage>
        <taxon>Bacteria</taxon>
        <taxon>Pseudomonadati</taxon>
        <taxon>Pseudomonadota</taxon>
        <taxon>Alphaproteobacteria</taxon>
        <taxon>Rhodobacterales</taxon>
        <taxon>Paracoccaceae</taxon>
        <taxon>Rubrimonas</taxon>
    </lineage>
</organism>